<evidence type="ECO:0000313" key="1">
    <source>
        <dbReference type="Ensembl" id="ENSPKIP00000008223.1"/>
    </source>
</evidence>
<dbReference type="Ensembl" id="ENSPKIT00000032297.1">
    <property type="protein sequence ID" value="ENSPKIP00000008223.1"/>
    <property type="gene ID" value="ENSPKIG00000023805.1"/>
</dbReference>
<reference evidence="1" key="1">
    <citation type="submission" date="2025-08" db="UniProtKB">
        <authorList>
            <consortium name="Ensembl"/>
        </authorList>
    </citation>
    <scope>IDENTIFICATION</scope>
</reference>
<keyword evidence="2" id="KW-1185">Reference proteome</keyword>
<dbReference type="GeneTree" id="ENSGT00940000177259"/>
<accession>A0A3B3QQ04</accession>
<sequence>MAQRYVIDILYPHFLPLLRCHPGTVFQQDNTHPHTARVSTDYLLHVEVLPWPARSPSFSPIEHVWDQLRCQPSHVNCK</sequence>
<name>A0A3B3QQ04_9TELE</name>
<dbReference type="AlphaFoldDB" id="A0A3B3QQ04"/>
<dbReference type="Proteomes" id="UP000261540">
    <property type="component" value="Unplaced"/>
</dbReference>
<organism evidence="1 2">
    <name type="scientific">Paramormyrops kingsleyae</name>
    <dbReference type="NCBI Taxonomy" id="1676925"/>
    <lineage>
        <taxon>Eukaryota</taxon>
        <taxon>Metazoa</taxon>
        <taxon>Chordata</taxon>
        <taxon>Craniata</taxon>
        <taxon>Vertebrata</taxon>
        <taxon>Euteleostomi</taxon>
        <taxon>Actinopterygii</taxon>
        <taxon>Neopterygii</taxon>
        <taxon>Teleostei</taxon>
        <taxon>Osteoglossocephala</taxon>
        <taxon>Osteoglossomorpha</taxon>
        <taxon>Osteoglossiformes</taxon>
        <taxon>Mormyridae</taxon>
        <taxon>Paramormyrops</taxon>
    </lineage>
</organism>
<dbReference type="Gene3D" id="3.30.420.10">
    <property type="entry name" value="Ribonuclease H-like superfamily/Ribonuclease H"/>
    <property type="match status" value="1"/>
</dbReference>
<protein>
    <recommendedName>
        <fullName evidence="3">Tc1-like transposase DDE domain-containing protein</fullName>
    </recommendedName>
</protein>
<evidence type="ECO:0000313" key="2">
    <source>
        <dbReference type="Proteomes" id="UP000261540"/>
    </source>
</evidence>
<proteinExistence type="predicted"/>
<evidence type="ECO:0008006" key="3">
    <source>
        <dbReference type="Google" id="ProtNLM"/>
    </source>
</evidence>
<dbReference type="GO" id="GO:0003676">
    <property type="term" value="F:nucleic acid binding"/>
    <property type="evidence" value="ECO:0007669"/>
    <property type="project" value="InterPro"/>
</dbReference>
<dbReference type="InterPro" id="IPR036397">
    <property type="entry name" value="RNaseH_sf"/>
</dbReference>
<reference evidence="1" key="2">
    <citation type="submission" date="2025-09" db="UniProtKB">
        <authorList>
            <consortium name="Ensembl"/>
        </authorList>
    </citation>
    <scope>IDENTIFICATION</scope>
</reference>